<evidence type="ECO:0000259" key="21">
    <source>
        <dbReference type="PROSITE" id="PS51189"/>
    </source>
</evidence>
<dbReference type="InterPro" id="IPR000403">
    <property type="entry name" value="PI3/4_kinase_cat_dom"/>
</dbReference>
<keyword evidence="15 18" id="KW-0539">Nucleus</keyword>
<dbReference type="PROSITE" id="PS51190">
    <property type="entry name" value="FATC"/>
    <property type="match status" value="1"/>
</dbReference>
<evidence type="ECO:0000256" key="15">
    <source>
        <dbReference type="ARBA" id="ARBA00023242"/>
    </source>
</evidence>
<dbReference type="SUPFAM" id="SSF56112">
    <property type="entry name" value="Protein kinase-like (PK-like)"/>
    <property type="match status" value="1"/>
</dbReference>
<dbReference type="Pfam" id="PF00454">
    <property type="entry name" value="PI3_PI4_kinase"/>
    <property type="match status" value="1"/>
</dbReference>
<evidence type="ECO:0000256" key="8">
    <source>
        <dbReference type="ARBA" id="ARBA00022679"/>
    </source>
</evidence>
<name>A0A1G4K2V0_9SACH</name>
<keyword evidence="11 18" id="KW-0418">Kinase</keyword>
<feature type="domain" description="FAT" evidence="21">
    <location>
        <begin position="1891"/>
        <end position="2308"/>
    </location>
</feature>
<dbReference type="EMBL" id="LT598461">
    <property type="protein sequence ID" value="SCU97953.1"/>
    <property type="molecule type" value="Genomic_DNA"/>
</dbReference>
<dbReference type="InterPro" id="IPR018936">
    <property type="entry name" value="PI3/4_kinase_CS"/>
</dbReference>
<evidence type="ECO:0000256" key="2">
    <source>
        <dbReference type="ARBA" id="ARBA00004574"/>
    </source>
</evidence>
<dbReference type="InterPro" id="IPR014009">
    <property type="entry name" value="PIK_FAT"/>
</dbReference>
<dbReference type="SMART" id="SM01343">
    <property type="entry name" value="FATC"/>
    <property type="match status" value="1"/>
</dbReference>
<keyword evidence="7 18" id="KW-0723">Serine/threonine-protein kinase</keyword>
<dbReference type="GO" id="GO:0005634">
    <property type="term" value="C:nucleus"/>
    <property type="evidence" value="ECO:0007669"/>
    <property type="project" value="UniProtKB-SubCell"/>
</dbReference>
<evidence type="ECO:0000256" key="12">
    <source>
        <dbReference type="ARBA" id="ARBA00022840"/>
    </source>
</evidence>
<comment type="catalytic activity">
    <reaction evidence="17">
        <text>L-seryl-[protein] + ATP = O-phospho-L-seryl-[protein] + ADP + H(+)</text>
        <dbReference type="Rhea" id="RHEA:17989"/>
        <dbReference type="Rhea" id="RHEA-COMP:9863"/>
        <dbReference type="Rhea" id="RHEA-COMP:11604"/>
        <dbReference type="ChEBI" id="CHEBI:15378"/>
        <dbReference type="ChEBI" id="CHEBI:29999"/>
        <dbReference type="ChEBI" id="CHEBI:30616"/>
        <dbReference type="ChEBI" id="CHEBI:83421"/>
        <dbReference type="ChEBI" id="CHEBI:456216"/>
        <dbReference type="EC" id="2.7.11.1"/>
    </reaction>
</comment>
<accession>A0A1G4K2V0</accession>
<keyword evidence="12 18" id="KW-0067">ATP-binding</keyword>
<dbReference type="GO" id="GO:0005524">
    <property type="term" value="F:ATP binding"/>
    <property type="evidence" value="ECO:0007669"/>
    <property type="project" value="UniProtKB-KW"/>
</dbReference>
<dbReference type="Gene3D" id="1.10.1070.11">
    <property type="entry name" value="Phosphatidylinositol 3-/4-kinase, catalytic domain"/>
    <property type="match status" value="1"/>
</dbReference>
<evidence type="ECO:0000259" key="22">
    <source>
        <dbReference type="PROSITE" id="PS51190"/>
    </source>
</evidence>
<comment type="similarity">
    <text evidence="3 18">Belongs to the PI3/PI4-kinase family. ATM subfamily.</text>
</comment>
<evidence type="ECO:0000259" key="20">
    <source>
        <dbReference type="PROSITE" id="PS50290"/>
    </source>
</evidence>
<evidence type="ECO:0000256" key="1">
    <source>
        <dbReference type="ARBA" id="ARBA00004123"/>
    </source>
</evidence>
<evidence type="ECO:0000313" key="23">
    <source>
        <dbReference type="EMBL" id="SCU97953.1"/>
    </source>
</evidence>
<dbReference type="InterPro" id="IPR036940">
    <property type="entry name" value="PI3/4_kinase_cat_sf"/>
</dbReference>
<sequence length="2768" mass="314448">MDSSLVPSIVDLLSSGKLKERNHGLDELTTLLKQDPGKLPPKYLYSILEILVEIVELERVKYEKLVADESETTASRRTAVENRLSSASYVLRLVVLTTNSKFKSKHVKFLVTLLPELMAVSQSPKLLTGVSVHLLCALESLVNSECFQLKFEPHQWATLVRKSCAYLASQLDFSLNNNDIHYLLNILNTLLHLDSANLPEVESDFMEPLIKILQRSHMENGCTKSLLRLVNSYVLFNHLVNYVNCLEVLESTMRYVVRIGKMNTDGIDRELAIFNVYLSSLANFRRLAPTQKNEIPVHPEPERFIQIFEDYINTTLSNIDPLALKVSSYQFANVSDRMEWLEYEAFQLDRSSEIVPSLTLFAICEILATYYQISDAKSVEEEGLLFKRSRKNLSFESILWETLNPASFISKCLESSDKNFQLIALQVCGFYAASHDFEGFQIDQLVTLIIQRFKDPRMEGWVCFALTPLLSSSKSEIPPQLTQKIFHLTLPLVKSIETCRSACALIKCLLEFHSSDLVTDSLIVQQVNNLYELSDVNGPALLNNEAFLFWMHLYIFEPFRPATHISAYTKTTSWLISKWKYVDFSKSEQSQFHVFIAWLAGVNSADLERGAIDHFSPQFGLYYLNWERYSQEREFLLGRPSYLPQRAQNSLVVPKASIDTTQLRNVMKMFVTYISEATDSDMTRIKWCCKAVKLMFQLVGHPTLTEQIRELECEIIKAARRITDPLVFLSQDILNELYTLKTVTVRSHIFFSNLTIPSLLSVLGSILLEQAKLPNSTDAMDNFENSRERKSQSSTPAMPERIIATIDGPVIDCVLRLMCLKGSTLVGETREDKLNNLVVFLGNIPDNCIFASVPAVIRFMKSAGPFESELSSMGRLTQILGSALLSPKYNTSDVSISRLAAFLDSTRWAWLPGTFQQLHSDSIDILDWLTTKLNENSFSGILALTDMSTLLLNMLRFHDLSSGSFVGGKQKIFGSLINCLRRLPLHAVISAVQGFQNYLAKISLKNQIIVFSEFAEIFQPLEDAIEIPAFHSMLLSKSEMAAGHQVVLAALDLLQRHSRAISQPYVDQCLDILAKSSGLESRQELFHLFRFEIIDHWYNLSLTTPSPNFERWEISAFGFESRNIFVKRYSIELSSFCFANNHQLSFLIESLRAATEKNDRSLLEDCLHLTIPLGHLLAKDFDFIHKQHKQALGKRYASLNKDLAREIAYWVLHFTKWDSIDVLRRIFNGLGSKPTLSTTLLACSTTSLRVHSNLQLDSELSVTILKAHVHAHHLDALDLSFLLFRIASEMKSTTVPSLRVNKLRQIKCLILLFEKSLEACSALPKVVRYLTHILRGEELFGEFVDLLHFIILLNFNHITEVIEMYLAIFTFFLGKHGMPIARVTAALETNLSSQDDVLAVMYSSTWKACLGVLKGDSLDSRVYLNDELLKVDQPSEDRYLLLSNLFEFHSKPEPFPLNFTYSQQVTLNLIDPPCRLGEVETNFNQWRGYYVGGFYLKNACIPKALKCHPLTSSPDCQKSHLQRLINSLISSYSQSEEPDSYLALSSALALSSEALAKYSFDKTSPDVGLSSTIPIYMHLTTREFRLLPLNEPLFKGTTAHHEAGIGHISHDKWIAVLICEVSQELELILPGFCCFAVLASQDTSIAESMLLDLLLILENLNQRNGSAFFQKLLKIGPSLIRVTDMVDFKMKASFLLRVFSTVQRESGQGNRSFSVIYNELDLRAFYKLASSAGKPVLAYMIFEECSDGLDGSDLPTLQNVFEAVGDFDLMQSLPVNPSIDYALSSVAKFDARSFKNFIFNNCKFNVDSILDRGPQLGDLIRTSNLNGFSGLAEILGSADAMHSKRTNNEAFQWSLRLGKWDLPAPEEFNSASGALYSLLKNVQGKPAEIMNLSRSHLSSVVHKASLFLKQDEWAASLTTILCIELFNSHCDQPQYLRSLMEQTQNFDLKRMENAAFTDHQIYMKARQMFLSLLSDASVVQACECVELANYASIARQSNDVHESLTAAMLLDRKAGVLGTMTEDTYWNQLATLEGAQALWLQGEHQIAISMLRKLLHEKKEPSFVTTASEIGGVQISSVQLRALLVEWSSFLRKENAQSIYAKYISETTSNISTVESYDDRAEIFIKFGEFCFQQLRRLEDDDTVHERRKRSKRGNTELSSLLELVRDANISDQDRKDAKKHYNRLKLQIEQDEDFLASRTKQEQLFTWKSIHFYLSALVYGTQLDENILDKFCGIWFQYAEDGELNSKLYHEISSIPSFKFIPWVNQLTSRLNMDNTPFQRNLQLTLKRVMFKLPNETLYPLVSLKLYKQSQAIEDPFIELKVKAVEKLFKELEKYDNGKFSRFYLDPIEEFCERSVELSSLKIAKSSRSIDLANLKSGNYWLESIKRRNLSLPTDPIPITCSADGRKPRATITGLEPVVSISTSGLSLPKIATFYLSDGSKHKVLMKGSNDDLRQDSIMEQVFKQVNQILKKNPQTRKRSLRIRTYEVVPLGPQAGLIEFVPKSVSLHAVLNFLHDKDELTFDKARKMMKQVQSKPVEEKIAMYLKITDSIKPRLRHFFLDSFCDSRDWLEAKYAYTKGVVTTSIVGYILGLGDRHLNNILLDVSNGEPVHIDLGVAFDQGRLLPIPELVPFRLTREIVDGLGVTGVEGVFRRNCERVFSVLHSERERVMNVLNVLKWDPLYSWVVSPLRKRKLQVNISDDSEYRDINAHKGSPARDNDESMRALKDVQSKLEGRGLSVEATVEELIQQATDVSNLASIYMGWSPFY</sequence>
<dbReference type="GO" id="GO:0106310">
    <property type="term" value="F:protein serine kinase activity"/>
    <property type="evidence" value="ECO:0007669"/>
    <property type="project" value="RHEA"/>
</dbReference>
<keyword evidence="14 18" id="KW-0779">Telomere</keyword>
<evidence type="ECO:0000313" key="24">
    <source>
        <dbReference type="Proteomes" id="UP000190274"/>
    </source>
</evidence>
<evidence type="ECO:0000256" key="7">
    <source>
        <dbReference type="ARBA" id="ARBA00022527"/>
    </source>
</evidence>
<keyword evidence="6 18" id="KW-0158">Chromosome</keyword>
<dbReference type="GO" id="GO:0042770">
    <property type="term" value="P:signal transduction in response to DNA damage"/>
    <property type="evidence" value="ECO:0007669"/>
    <property type="project" value="EnsemblFungi"/>
</dbReference>
<dbReference type="PROSITE" id="PS00916">
    <property type="entry name" value="PI3_4_KINASE_2"/>
    <property type="match status" value="1"/>
</dbReference>
<dbReference type="Proteomes" id="UP000190274">
    <property type="component" value="Chromosome H"/>
</dbReference>
<evidence type="ECO:0000256" key="11">
    <source>
        <dbReference type="ARBA" id="ARBA00022777"/>
    </source>
</evidence>
<dbReference type="OrthoDB" id="381190at2759"/>
<dbReference type="GO" id="GO:0000723">
    <property type="term" value="P:telomere maintenance"/>
    <property type="evidence" value="ECO:0007669"/>
    <property type="project" value="EnsemblFungi"/>
</dbReference>
<protein>
    <recommendedName>
        <fullName evidence="5 18">Serine/threonine-protein kinase Tel1</fullName>
        <ecNumber evidence="4 18">2.7.11.1</ecNumber>
    </recommendedName>
</protein>
<reference evidence="23 24" key="1">
    <citation type="submission" date="2016-03" db="EMBL/GenBank/DDBJ databases">
        <authorList>
            <person name="Devillers H."/>
        </authorList>
    </citation>
    <scope>NUCLEOTIDE SEQUENCE [LARGE SCALE GENOMIC DNA]</scope>
    <source>
        <strain evidence="23">CBS 10888</strain>
    </source>
</reference>
<feature type="domain" description="PI3K/PI4K catalytic" evidence="20">
    <location>
        <begin position="2417"/>
        <end position="2724"/>
    </location>
</feature>
<dbReference type="InterPro" id="IPR011009">
    <property type="entry name" value="Kinase-like_dom_sf"/>
</dbReference>
<dbReference type="InterPro" id="IPR038980">
    <property type="entry name" value="ATM_plant"/>
</dbReference>
<dbReference type="GO" id="GO:0000781">
    <property type="term" value="C:chromosome, telomeric region"/>
    <property type="evidence" value="ECO:0007669"/>
    <property type="project" value="UniProtKB-SubCell"/>
</dbReference>
<evidence type="ECO:0000256" key="18">
    <source>
        <dbReference type="RuleBase" id="RU365027"/>
    </source>
</evidence>
<feature type="domain" description="FATC" evidence="22">
    <location>
        <begin position="2736"/>
        <end position="2768"/>
    </location>
</feature>
<dbReference type="SMART" id="SM01342">
    <property type="entry name" value="TAN"/>
    <property type="match status" value="1"/>
</dbReference>
<keyword evidence="13 18" id="KW-0156">Chromatin regulator</keyword>
<dbReference type="GO" id="GO:0004674">
    <property type="term" value="F:protein serine/threonine kinase activity"/>
    <property type="evidence" value="ECO:0007669"/>
    <property type="project" value="UniProtKB-KW"/>
</dbReference>
<dbReference type="PANTHER" id="PTHR37079:SF4">
    <property type="entry name" value="SERINE_THREONINE-PROTEIN KINASE ATM"/>
    <property type="match status" value="1"/>
</dbReference>
<dbReference type="InterPro" id="IPR003152">
    <property type="entry name" value="FATC_dom"/>
</dbReference>
<dbReference type="GO" id="GO:0006302">
    <property type="term" value="P:double-strand break repair"/>
    <property type="evidence" value="ECO:0007669"/>
    <property type="project" value="EnsemblFungi"/>
</dbReference>
<evidence type="ECO:0000256" key="17">
    <source>
        <dbReference type="ARBA" id="ARBA00048679"/>
    </source>
</evidence>
<proteinExistence type="inferred from homology"/>
<feature type="region of interest" description="Disordered" evidence="19">
    <location>
        <begin position="778"/>
        <end position="797"/>
    </location>
</feature>
<keyword evidence="10 18" id="KW-0227">DNA damage</keyword>
<dbReference type="PROSITE" id="PS50290">
    <property type="entry name" value="PI3_4_KINASE_3"/>
    <property type="match status" value="1"/>
</dbReference>
<dbReference type="SMART" id="SM00146">
    <property type="entry name" value="PI3Kc"/>
    <property type="match status" value="1"/>
</dbReference>
<dbReference type="FunFam" id="3.30.1010.10:FF:000032">
    <property type="entry name" value="Serine/threonine-protein kinase TEL1"/>
    <property type="match status" value="1"/>
</dbReference>
<keyword evidence="9 18" id="KW-0547">Nucleotide-binding</keyword>
<evidence type="ECO:0000256" key="6">
    <source>
        <dbReference type="ARBA" id="ARBA00022454"/>
    </source>
</evidence>
<dbReference type="Pfam" id="PF11640">
    <property type="entry name" value="TAN"/>
    <property type="match status" value="1"/>
</dbReference>
<evidence type="ECO:0000256" key="16">
    <source>
        <dbReference type="ARBA" id="ARBA00047899"/>
    </source>
</evidence>
<dbReference type="PROSITE" id="PS51189">
    <property type="entry name" value="FAT"/>
    <property type="match status" value="1"/>
</dbReference>
<comment type="subcellular location">
    <subcellularLocation>
        <location evidence="2 18">Chromosome</location>
        <location evidence="2 18">Telomere</location>
    </subcellularLocation>
    <subcellularLocation>
        <location evidence="1 18">Nucleus</location>
    </subcellularLocation>
</comment>
<evidence type="ECO:0000256" key="10">
    <source>
        <dbReference type="ARBA" id="ARBA00022763"/>
    </source>
</evidence>
<dbReference type="InterPro" id="IPR044107">
    <property type="entry name" value="PIKKc_ATM"/>
</dbReference>
<evidence type="ECO:0000256" key="3">
    <source>
        <dbReference type="ARBA" id="ARBA00010769"/>
    </source>
</evidence>
<dbReference type="PANTHER" id="PTHR37079">
    <property type="entry name" value="SERINE/THREONINE-PROTEIN KINASE ATM"/>
    <property type="match status" value="1"/>
</dbReference>
<gene>
    <name evidence="23" type="ORF">LADA_0H09538G</name>
</gene>
<evidence type="ECO:0000256" key="13">
    <source>
        <dbReference type="ARBA" id="ARBA00022853"/>
    </source>
</evidence>
<dbReference type="GO" id="GO:0070273">
    <property type="term" value="F:phosphatidylinositol-4-phosphate binding"/>
    <property type="evidence" value="ECO:0007669"/>
    <property type="project" value="EnsemblFungi"/>
</dbReference>
<organism evidence="23 24">
    <name type="scientific">Lachancea dasiensis</name>
    <dbReference type="NCBI Taxonomy" id="1072105"/>
    <lineage>
        <taxon>Eukaryota</taxon>
        <taxon>Fungi</taxon>
        <taxon>Dikarya</taxon>
        <taxon>Ascomycota</taxon>
        <taxon>Saccharomycotina</taxon>
        <taxon>Saccharomycetes</taxon>
        <taxon>Saccharomycetales</taxon>
        <taxon>Saccharomycetaceae</taxon>
        <taxon>Lachancea</taxon>
    </lineage>
</organism>
<evidence type="ECO:0000256" key="5">
    <source>
        <dbReference type="ARBA" id="ARBA00014619"/>
    </source>
</evidence>
<keyword evidence="8 18" id="KW-0808">Transferase</keyword>
<dbReference type="Pfam" id="PF02260">
    <property type="entry name" value="FATC"/>
    <property type="match status" value="1"/>
</dbReference>
<dbReference type="EC" id="2.7.11.1" evidence="4 18"/>
<dbReference type="InterPro" id="IPR021668">
    <property type="entry name" value="TAN"/>
</dbReference>
<evidence type="ECO:0000256" key="14">
    <source>
        <dbReference type="ARBA" id="ARBA00022895"/>
    </source>
</evidence>
<dbReference type="Gene3D" id="3.30.1010.10">
    <property type="entry name" value="Phosphatidylinositol 3-kinase Catalytic Subunit, Chain A, domain 4"/>
    <property type="match status" value="1"/>
</dbReference>
<dbReference type="CDD" id="cd05171">
    <property type="entry name" value="PIKKc_ATM"/>
    <property type="match status" value="1"/>
</dbReference>
<evidence type="ECO:0000256" key="19">
    <source>
        <dbReference type="SAM" id="MobiDB-lite"/>
    </source>
</evidence>
<dbReference type="PROSITE" id="PS00915">
    <property type="entry name" value="PI3_4_KINASE_1"/>
    <property type="match status" value="1"/>
</dbReference>
<evidence type="ECO:0000256" key="9">
    <source>
        <dbReference type="ARBA" id="ARBA00022741"/>
    </source>
</evidence>
<dbReference type="GO" id="GO:0042162">
    <property type="term" value="F:telomeric DNA binding"/>
    <property type="evidence" value="ECO:0007669"/>
    <property type="project" value="EnsemblFungi"/>
</dbReference>
<keyword evidence="24" id="KW-1185">Reference proteome</keyword>
<dbReference type="GO" id="GO:0006325">
    <property type="term" value="P:chromatin organization"/>
    <property type="evidence" value="ECO:0007669"/>
    <property type="project" value="UniProtKB-KW"/>
</dbReference>
<dbReference type="STRING" id="1266660.A0A1G4K2V0"/>
<evidence type="ECO:0000256" key="4">
    <source>
        <dbReference type="ARBA" id="ARBA00012513"/>
    </source>
</evidence>
<comment type="catalytic activity">
    <reaction evidence="16 18">
        <text>L-threonyl-[protein] + ATP = O-phospho-L-threonyl-[protein] + ADP + H(+)</text>
        <dbReference type="Rhea" id="RHEA:46608"/>
        <dbReference type="Rhea" id="RHEA-COMP:11060"/>
        <dbReference type="Rhea" id="RHEA-COMP:11605"/>
        <dbReference type="ChEBI" id="CHEBI:15378"/>
        <dbReference type="ChEBI" id="CHEBI:30013"/>
        <dbReference type="ChEBI" id="CHEBI:30616"/>
        <dbReference type="ChEBI" id="CHEBI:61977"/>
        <dbReference type="ChEBI" id="CHEBI:456216"/>
        <dbReference type="EC" id="2.7.11.1"/>
    </reaction>
</comment>
<comment type="function">
    <text evidence="18">Serine/threonine protein kinase which activates checkpoint signaling upon genotoxic stresses such as ionizing radiation (IR), ultraviolet light (UV), or DNA replication stalling, thereby acting as a DNA damage sensor. Recognizes the substrate consensus sequence [ST]-Q. Phosphorylates histone H2A to form H2AS128ph (gamma-H2A) at sites of DNA damage, involved in the regulation of DNA damage response mechanism. Required for the control of telomere length and genome stability.</text>
</comment>